<evidence type="ECO:0000256" key="1">
    <source>
        <dbReference type="ARBA" id="ARBA00009437"/>
    </source>
</evidence>
<dbReference type="GO" id="GO:0006351">
    <property type="term" value="P:DNA-templated transcription"/>
    <property type="evidence" value="ECO:0007669"/>
    <property type="project" value="TreeGrafter"/>
</dbReference>
<dbReference type="Proteomes" id="UP000006512">
    <property type="component" value="Unassembled WGS sequence"/>
</dbReference>
<dbReference type="PANTHER" id="PTHR30537:SF5">
    <property type="entry name" value="HTH-TYPE TRANSCRIPTIONAL ACTIVATOR TTDR-RELATED"/>
    <property type="match status" value="1"/>
</dbReference>
<comment type="similarity">
    <text evidence="1">Belongs to the LysR transcriptional regulatory family.</text>
</comment>
<dbReference type="STRING" id="715226.ABI_08080"/>
<dbReference type="eggNOG" id="COG0583">
    <property type="taxonomic scope" value="Bacteria"/>
</dbReference>
<evidence type="ECO:0000313" key="6">
    <source>
        <dbReference type="EMBL" id="EGF92372.1"/>
    </source>
</evidence>
<evidence type="ECO:0000256" key="4">
    <source>
        <dbReference type="ARBA" id="ARBA00023163"/>
    </source>
</evidence>
<keyword evidence="7" id="KW-1185">Reference proteome</keyword>
<keyword evidence="3" id="KW-0238">DNA-binding</keyword>
<dbReference type="RefSeq" id="WP_006271547.1">
    <property type="nucleotide sequence ID" value="NZ_GL883077.1"/>
</dbReference>
<dbReference type="InterPro" id="IPR058163">
    <property type="entry name" value="LysR-type_TF_proteobact-type"/>
</dbReference>
<dbReference type="AlphaFoldDB" id="F4QLV3"/>
<dbReference type="Gene3D" id="3.40.190.290">
    <property type="match status" value="1"/>
</dbReference>
<dbReference type="EMBL" id="GL883077">
    <property type="protein sequence ID" value="EGF92372.1"/>
    <property type="molecule type" value="Genomic_DNA"/>
</dbReference>
<sequence length="299" mass="32304">MDRLASMAIVLEVAQSGSLSAAARKLRMPLASLSRKVSELEAHLGAQIFTRTSRKLALTDSGEGYLAAARRILDDISEAERTIAGEFRTPSGELVVTAPVVFGRMHVLPVATAFLKSHPDIDLRLILTDQPLNLAEEHVDVALRIGPLPDSQMRARLVGSTRRIICASPAYLAVRGPPKTPADLATHDGITLDSLASAAGWQFRDGKRDVTVPVRPRVKVNSPPAAIDAAIAGLGLTRVLSYQVAEACRSGDLQIVLEQFEPEPWPIHLVHVLQGPMALKVRAFLAWAAPEFKARLLTC</sequence>
<organism evidence="6 7">
    <name type="scientific">Asticcacaulis biprosthecium C19</name>
    <dbReference type="NCBI Taxonomy" id="715226"/>
    <lineage>
        <taxon>Bacteria</taxon>
        <taxon>Pseudomonadati</taxon>
        <taxon>Pseudomonadota</taxon>
        <taxon>Alphaproteobacteria</taxon>
        <taxon>Caulobacterales</taxon>
        <taxon>Caulobacteraceae</taxon>
        <taxon>Asticcacaulis</taxon>
    </lineage>
</organism>
<dbReference type="CDD" id="cd08471">
    <property type="entry name" value="PBP2_CrgA_like_2"/>
    <property type="match status" value="1"/>
</dbReference>
<evidence type="ECO:0000256" key="3">
    <source>
        <dbReference type="ARBA" id="ARBA00023125"/>
    </source>
</evidence>
<dbReference type="InterPro" id="IPR005119">
    <property type="entry name" value="LysR_subst-bd"/>
</dbReference>
<protein>
    <submittedName>
        <fullName evidence="6">Bacterial regulatory helix-turn-helix protein, lysR family protein</fullName>
    </submittedName>
</protein>
<dbReference type="InterPro" id="IPR036390">
    <property type="entry name" value="WH_DNA-bd_sf"/>
</dbReference>
<dbReference type="InterPro" id="IPR036388">
    <property type="entry name" value="WH-like_DNA-bd_sf"/>
</dbReference>
<reference evidence="7" key="1">
    <citation type="submission" date="2011-03" db="EMBL/GenBank/DDBJ databases">
        <title>Draft genome sequence of Brevundimonas diminuta.</title>
        <authorList>
            <person name="Brown P.J.B."/>
            <person name="Buechlein A."/>
            <person name="Hemmerich C."/>
            <person name="Brun Y.V."/>
        </authorList>
    </citation>
    <scope>NUCLEOTIDE SEQUENCE [LARGE SCALE GENOMIC DNA]</scope>
    <source>
        <strain evidence="7">C19</strain>
    </source>
</reference>
<dbReference type="FunFam" id="1.10.10.10:FF:000001">
    <property type="entry name" value="LysR family transcriptional regulator"/>
    <property type="match status" value="1"/>
</dbReference>
<evidence type="ECO:0000259" key="5">
    <source>
        <dbReference type="PROSITE" id="PS50931"/>
    </source>
</evidence>
<dbReference type="HOGENOM" id="CLU_039613_16_3_5"/>
<dbReference type="SUPFAM" id="SSF53850">
    <property type="entry name" value="Periplasmic binding protein-like II"/>
    <property type="match status" value="1"/>
</dbReference>
<accession>F4QLV3</accession>
<proteinExistence type="inferred from homology"/>
<dbReference type="Pfam" id="PF00126">
    <property type="entry name" value="HTH_1"/>
    <property type="match status" value="1"/>
</dbReference>
<gene>
    <name evidence="6" type="ORF">ABI_08080</name>
</gene>
<dbReference type="PROSITE" id="PS50931">
    <property type="entry name" value="HTH_LYSR"/>
    <property type="match status" value="1"/>
</dbReference>
<keyword evidence="2" id="KW-0805">Transcription regulation</keyword>
<dbReference type="GO" id="GO:0043565">
    <property type="term" value="F:sequence-specific DNA binding"/>
    <property type="evidence" value="ECO:0007669"/>
    <property type="project" value="TreeGrafter"/>
</dbReference>
<dbReference type="OrthoDB" id="9786526at2"/>
<keyword evidence="4" id="KW-0804">Transcription</keyword>
<dbReference type="SUPFAM" id="SSF46785">
    <property type="entry name" value="Winged helix' DNA-binding domain"/>
    <property type="match status" value="1"/>
</dbReference>
<dbReference type="GO" id="GO:0003700">
    <property type="term" value="F:DNA-binding transcription factor activity"/>
    <property type="evidence" value="ECO:0007669"/>
    <property type="project" value="InterPro"/>
</dbReference>
<evidence type="ECO:0000256" key="2">
    <source>
        <dbReference type="ARBA" id="ARBA00023015"/>
    </source>
</evidence>
<dbReference type="InterPro" id="IPR000847">
    <property type="entry name" value="LysR_HTH_N"/>
</dbReference>
<name>F4QLV3_9CAUL</name>
<evidence type="ECO:0000313" key="7">
    <source>
        <dbReference type="Proteomes" id="UP000006512"/>
    </source>
</evidence>
<feature type="domain" description="HTH lysR-type" evidence="5">
    <location>
        <begin position="1"/>
        <end position="59"/>
    </location>
</feature>
<dbReference type="Pfam" id="PF03466">
    <property type="entry name" value="LysR_substrate"/>
    <property type="match status" value="1"/>
</dbReference>
<dbReference type="PANTHER" id="PTHR30537">
    <property type="entry name" value="HTH-TYPE TRANSCRIPTIONAL REGULATOR"/>
    <property type="match status" value="1"/>
</dbReference>
<dbReference type="Gene3D" id="1.10.10.10">
    <property type="entry name" value="Winged helix-like DNA-binding domain superfamily/Winged helix DNA-binding domain"/>
    <property type="match status" value="1"/>
</dbReference>